<name>A0A067T9L2_GALM3</name>
<dbReference type="EMBL" id="KL142380">
    <property type="protein sequence ID" value="KDR75693.1"/>
    <property type="molecule type" value="Genomic_DNA"/>
</dbReference>
<sequence length="554" mass="62268">MCPGATTVTPDPVSYGFDEASSLPSVIDSGVNQNCDFPQWLDNFLSRVVKPTYFRSNSTKEIYQDFAKARLKDELNRVNGDIVNLENRRKHIFVIEIIESTVKNKHIQALRRFKIILPRSLACKKSLQRPLKDGGRNNELDSKMLMLENERQLHALGKLRSKIKAGIVVRRRLFSAVYRMPPNIWAQIFVWCLPDDDEYVKPDKATAPLLLCRVCYAWRSAAIHTPALWRSLVVLLQEQTTRKASLKTWIDRAGVLPLSLHILWGPTQSLHIHDRVFDYLLSLAGRWMSVKLSSAKTPGTVWQTYAFPTRVYKLLSYPMPVLRTLELEPALTLGLTSLERNAPNLRALWLMNSAFDPMPLIAVSAGSWRQLASFRSRHPLDTRHAVRILKLCPNLVECEVSLISCSAAELRGALVRMPVLEGLTINETTAGILDAFLHVLEVPELKELTLSAFRDGAGESPWNATAIISLVNRTAKTTTEGAKLSTLRMTGLNCDDKAIAGLVSGIPTLFWFDIKHREKELWGHNWVKTLRGGGCRGSAGSFSGHVCSQGNLRW</sequence>
<dbReference type="OrthoDB" id="3038759at2759"/>
<evidence type="ECO:0000313" key="2">
    <source>
        <dbReference type="Proteomes" id="UP000027222"/>
    </source>
</evidence>
<dbReference type="InterPro" id="IPR032675">
    <property type="entry name" value="LRR_dom_sf"/>
</dbReference>
<dbReference type="HOGENOM" id="CLU_491786_0_0_1"/>
<dbReference type="Proteomes" id="UP000027222">
    <property type="component" value="Unassembled WGS sequence"/>
</dbReference>
<dbReference type="Gene3D" id="3.80.10.10">
    <property type="entry name" value="Ribonuclease Inhibitor"/>
    <property type="match status" value="1"/>
</dbReference>
<organism evidence="1 2">
    <name type="scientific">Galerina marginata (strain CBS 339.88)</name>
    <dbReference type="NCBI Taxonomy" id="685588"/>
    <lineage>
        <taxon>Eukaryota</taxon>
        <taxon>Fungi</taxon>
        <taxon>Dikarya</taxon>
        <taxon>Basidiomycota</taxon>
        <taxon>Agaricomycotina</taxon>
        <taxon>Agaricomycetes</taxon>
        <taxon>Agaricomycetidae</taxon>
        <taxon>Agaricales</taxon>
        <taxon>Agaricineae</taxon>
        <taxon>Strophariaceae</taxon>
        <taxon>Galerina</taxon>
    </lineage>
</organism>
<gene>
    <name evidence="1" type="ORF">GALMADRAFT_248312</name>
</gene>
<evidence type="ECO:0000313" key="1">
    <source>
        <dbReference type="EMBL" id="KDR75693.1"/>
    </source>
</evidence>
<accession>A0A067T9L2</accession>
<reference evidence="2" key="1">
    <citation type="journal article" date="2014" name="Proc. Natl. Acad. Sci. U.S.A.">
        <title>Extensive sampling of basidiomycete genomes demonstrates inadequacy of the white-rot/brown-rot paradigm for wood decay fungi.</title>
        <authorList>
            <person name="Riley R."/>
            <person name="Salamov A.A."/>
            <person name="Brown D.W."/>
            <person name="Nagy L.G."/>
            <person name="Floudas D."/>
            <person name="Held B.W."/>
            <person name="Levasseur A."/>
            <person name="Lombard V."/>
            <person name="Morin E."/>
            <person name="Otillar R."/>
            <person name="Lindquist E.A."/>
            <person name="Sun H."/>
            <person name="LaButti K.M."/>
            <person name="Schmutz J."/>
            <person name="Jabbour D."/>
            <person name="Luo H."/>
            <person name="Baker S.E."/>
            <person name="Pisabarro A.G."/>
            <person name="Walton J.D."/>
            <person name="Blanchette R.A."/>
            <person name="Henrissat B."/>
            <person name="Martin F."/>
            <person name="Cullen D."/>
            <person name="Hibbett D.S."/>
            <person name="Grigoriev I.V."/>
        </authorList>
    </citation>
    <scope>NUCLEOTIDE SEQUENCE [LARGE SCALE GENOMIC DNA]</scope>
    <source>
        <strain evidence="2">CBS 339.88</strain>
    </source>
</reference>
<proteinExistence type="predicted"/>
<dbReference type="STRING" id="685588.A0A067T9L2"/>
<protein>
    <submittedName>
        <fullName evidence="1">Uncharacterized protein</fullName>
    </submittedName>
</protein>
<keyword evidence="2" id="KW-1185">Reference proteome</keyword>
<dbReference type="AlphaFoldDB" id="A0A067T9L2"/>